<dbReference type="FunFam" id="3.10.20.30:FF:000020">
    <property type="entry name" value="Xanthine dehydrogenase iron-sulfur subunit"/>
    <property type="match status" value="1"/>
</dbReference>
<feature type="region of interest" description="Disordered" evidence="6">
    <location>
        <begin position="187"/>
        <end position="207"/>
    </location>
</feature>
<dbReference type="EMBL" id="CP035088">
    <property type="protein sequence ID" value="QBZ91244.1"/>
    <property type="molecule type" value="Genomic_DNA"/>
</dbReference>
<dbReference type="InterPro" id="IPR012675">
    <property type="entry name" value="Beta-grasp_dom_sf"/>
</dbReference>
<evidence type="ECO:0000313" key="9">
    <source>
        <dbReference type="Proteomes" id="UP000296468"/>
    </source>
</evidence>
<dbReference type="InterPro" id="IPR010419">
    <property type="entry name" value="CO_DH_gsu"/>
</dbReference>
<dbReference type="Gene3D" id="3.10.20.30">
    <property type="match status" value="1"/>
</dbReference>
<gene>
    <name evidence="8" type="ORF">EPZ47_21930</name>
</gene>
<evidence type="ECO:0000256" key="3">
    <source>
        <dbReference type="ARBA" id="ARBA00023002"/>
    </source>
</evidence>
<dbReference type="RefSeq" id="WP_013973876.1">
    <property type="nucleotide sequence ID" value="NZ_CP035088.1"/>
</dbReference>
<dbReference type="PANTHER" id="PTHR44379">
    <property type="entry name" value="OXIDOREDUCTASE WITH IRON-SULFUR SUBUNIT"/>
    <property type="match status" value="1"/>
</dbReference>
<keyword evidence="3" id="KW-0560">Oxidoreductase</keyword>
<evidence type="ECO:0000256" key="6">
    <source>
        <dbReference type="SAM" id="MobiDB-lite"/>
    </source>
</evidence>
<keyword evidence="5" id="KW-0411">Iron-sulfur</keyword>
<dbReference type="PANTHER" id="PTHR44379:SF8">
    <property type="entry name" value="XANTHINE DEHYDROGENASE IRON-SULFUR-BINDING SUBUNIT XDHC-RELATED"/>
    <property type="match status" value="1"/>
</dbReference>
<dbReference type="InterPro" id="IPR001041">
    <property type="entry name" value="2Fe-2S_ferredoxin-type"/>
</dbReference>
<dbReference type="Gene3D" id="3.30.530.20">
    <property type="match status" value="1"/>
</dbReference>
<evidence type="ECO:0000256" key="1">
    <source>
        <dbReference type="ARBA" id="ARBA00022714"/>
    </source>
</evidence>
<dbReference type="PROSITE" id="PS00197">
    <property type="entry name" value="2FE2S_FER_1"/>
    <property type="match status" value="1"/>
</dbReference>
<dbReference type="GO" id="GO:0046872">
    <property type="term" value="F:metal ion binding"/>
    <property type="evidence" value="ECO:0007669"/>
    <property type="project" value="UniProtKB-KW"/>
</dbReference>
<dbReference type="InterPro" id="IPR036884">
    <property type="entry name" value="2Fe-2S-bd_dom_sf"/>
</dbReference>
<feature type="compositionally biased region" description="Polar residues" evidence="6">
    <location>
        <begin position="187"/>
        <end position="198"/>
    </location>
</feature>
<accession>A0A4V1CB57</accession>
<keyword evidence="4" id="KW-0408">Iron</keyword>
<dbReference type="InterPro" id="IPR051452">
    <property type="entry name" value="Diverse_Oxidoreductases"/>
</dbReference>
<evidence type="ECO:0000256" key="2">
    <source>
        <dbReference type="ARBA" id="ARBA00022723"/>
    </source>
</evidence>
<sequence>MINILDVSDQETRSITLKVNGQKCVARVSSRDVLADVIREKFRLTGTHIGCDQGVCGACTILIDGTPQRSCIAFAVDCENVEITTIEGFNDDPTMQSMRAGFRDNHALQCGFCTSGMLITARDMVLRLGEIQEPQIRMELAGNLCRCTGYTGIVDAIRAVGLGKEPTGSAGPATLSEPEIVQAGVLTEQQPLRQPQSETKPHGNSDDFPNAILQSVKVDLSPDDAWAVMRDLRTAASCIPGAEVVSLDHHEVTGKMHMALGPIRAQFTGSGTYEIDDDNRQGLMTAGGRDALTGSTVTGRITWTVKTDGSTGSIIDVGLAWKLTGALAQFGRGGIVTETVRRLAIMFGENLEQLLREGTLGDNRNLPVGLKSLIWPVIKSWFAGLFKRNDSK</sequence>
<dbReference type="SUPFAM" id="SSF47741">
    <property type="entry name" value="CO dehydrogenase ISP C-domain like"/>
    <property type="match status" value="1"/>
</dbReference>
<feature type="domain" description="2Fe-2S ferredoxin-type" evidence="7">
    <location>
        <begin position="13"/>
        <end position="89"/>
    </location>
</feature>
<reference evidence="8 9" key="1">
    <citation type="journal article" date="2019" name="Front. Microbiol.">
        <title>In silico and Genetic Analyses of Cyclic Lipopeptide Synthetic Gene Clusters in Pseudomonas sp. 11K1.</title>
        <authorList>
            <person name="Zhao H."/>
            <person name="Liu Y.P."/>
            <person name="Zhang L.Q."/>
        </authorList>
    </citation>
    <scope>NUCLEOTIDE SEQUENCE [LARGE SCALE GENOMIC DNA]</scope>
    <source>
        <strain evidence="8 9">11K1</strain>
    </source>
</reference>
<name>A0A4V1CB57_9PSED</name>
<evidence type="ECO:0000313" key="8">
    <source>
        <dbReference type="EMBL" id="QBZ91244.1"/>
    </source>
</evidence>
<dbReference type="SUPFAM" id="SSF55961">
    <property type="entry name" value="Bet v1-like"/>
    <property type="match status" value="1"/>
</dbReference>
<dbReference type="OrthoDB" id="9775084at2"/>
<dbReference type="KEGG" id="pvk:EPZ47_21930"/>
<dbReference type="GO" id="GO:0051537">
    <property type="term" value="F:2 iron, 2 sulfur cluster binding"/>
    <property type="evidence" value="ECO:0007669"/>
    <property type="project" value="UniProtKB-KW"/>
</dbReference>
<evidence type="ECO:0000256" key="5">
    <source>
        <dbReference type="ARBA" id="ARBA00023014"/>
    </source>
</evidence>
<dbReference type="InterPro" id="IPR002888">
    <property type="entry name" value="2Fe-2S-bd"/>
</dbReference>
<dbReference type="InterPro" id="IPR023393">
    <property type="entry name" value="START-like_dom_sf"/>
</dbReference>
<dbReference type="Gene3D" id="1.10.150.120">
    <property type="entry name" value="[2Fe-2S]-binding domain"/>
    <property type="match status" value="1"/>
</dbReference>
<proteinExistence type="predicted"/>
<keyword evidence="1" id="KW-0001">2Fe-2S</keyword>
<dbReference type="Pfam" id="PF06240">
    <property type="entry name" value="COXG"/>
    <property type="match status" value="1"/>
</dbReference>
<evidence type="ECO:0000256" key="4">
    <source>
        <dbReference type="ARBA" id="ARBA00023004"/>
    </source>
</evidence>
<protein>
    <recommendedName>
        <fullName evidence="7">2Fe-2S ferredoxin-type domain-containing protein</fullName>
    </recommendedName>
</protein>
<organism evidence="8 9">
    <name type="scientific">Pseudomonas viciae</name>
    <dbReference type="NCBI Taxonomy" id="2505979"/>
    <lineage>
        <taxon>Bacteria</taxon>
        <taxon>Pseudomonadati</taxon>
        <taxon>Pseudomonadota</taxon>
        <taxon>Gammaproteobacteria</taxon>
        <taxon>Pseudomonadales</taxon>
        <taxon>Pseudomonadaceae</taxon>
        <taxon>Pseudomonas</taxon>
    </lineage>
</organism>
<dbReference type="SUPFAM" id="SSF54292">
    <property type="entry name" value="2Fe-2S ferredoxin-like"/>
    <property type="match status" value="1"/>
</dbReference>
<dbReference type="InterPro" id="IPR006058">
    <property type="entry name" value="2Fe2S_fd_BS"/>
</dbReference>
<evidence type="ECO:0000259" key="7">
    <source>
        <dbReference type="PROSITE" id="PS51085"/>
    </source>
</evidence>
<dbReference type="Pfam" id="PF01799">
    <property type="entry name" value="Fer2_2"/>
    <property type="match status" value="1"/>
</dbReference>
<dbReference type="GO" id="GO:0016491">
    <property type="term" value="F:oxidoreductase activity"/>
    <property type="evidence" value="ECO:0007669"/>
    <property type="project" value="UniProtKB-KW"/>
</dbReference>
<dbReference type="AlphaFoldDB" id="A0A4V1CB57"/>
<dbReference type="InterPro" id="IPR036010">
    <property type="entry name" value="2Fe-2S_ferredoxin-like_sf"/>
</dbReference>
<dbReference type="Pfam" id="PF00111">
    <property type="entry name" value="Fer2"/>
    <property type="match status" value="1"/>
</dbReference>
<keyword evidence="2" id="KW-0479">Metal-binding</keyword>
<dbReference type="Proteomes" id="UP000296468">
    <property type="component" value="Chromosome"/>
</dbReference>
<dbReference type="PROSITE" id="PS51085">
    <property type="entry name" value="2FE2S_FER_2"/>
    <property type="match status" value="1"/>
</dbReference>